<dbReference type="Pfam" id="PF04347">
    <property type="entry name" value="FliO"/>
    <property type="match status" value="1"/>
</dbReference>
<evidence type="ECO:0000256" key="6">
    <source>
        <dbReference type="SAM" id="Phobius"/>
    </source>
</evidence>
<reference evidence="7" key="1">
    <citation type="submission" date="2020-08" db="EMBL/GenBank/DDBJ databases">
        <title>Genome public.</title>
        <authorList>
            <person name="Liu C."/>
            <person name="Sun Q."/>
        </authorList>
    </citation>
    <scope>NUCLEOTIDE SEQUENCE</scope>
    <source>
        <strain evidence="7">BX21</strain>
    </source>
</reference>
<sequence>MDLSSVLSIVKTIVVLLIIIAIANLSLKYLNRYMKKQNKIIKIIERVSVNNNSALTIVDICGKYYLMSFTSTENKILKELDKEEIQYIDEMEIQRSHTDPKGKLGNIFEMRKKSE</sequence>
<comment type="subcellular location">
    <subcellularLocation>
        <location evidence="1">Cell membrane</location>
    </subcellularLocation>
</comment>
<accession>A0A926EU83</accession>
<keyword evidence="2" id="KW-1003">Cell membrane</keyword>
<dbReference type="AlphaFoldDB" id="A0A926EU83"/>
<name>A0A926EU83_9FIRM</name>
<dbReference type="Proteomes" id="UP000601171">
    <property type="component" value="Unassembled WGS sequence"/>
</dbReference>
<evidence type="ECO:0000256" key="3">
    <source>
        <dbReference type="ARBA" id="ARBA00022692"/>
    </source>
</evidence>
<dbReference type="GO" id="GO:0016020">
    <property type="term" value="C:membrane"/>
    <property type="evidence" value="ECO:0007669"/>
    <property type="project" value="InterPro"/>
</dbReference>
<keyword evidence="7" id="KW-0969">Cilium</keyword>
<evidence type="ECO:0000256" key="5">
    <source>
        <dbReference type="ARBA" id="ARBA00023136"/>
    </source>
</evidence>
<evidence type="ECO:0000256" key="1">
    <source>
        <dbReference type="ARBA" id="ARBA00004236"/>
    </source>
</evidence>
<dbReference type="RefSeq" id="WP_262429786.1">
    <property type="nucleotide sequence ID" value="NZ_JACRTG010000018.1"/>
</dbReference>
<proteinExistence type="predicted"/>
<dbReference type="EMBL" id="JACRTG010000018">
    <property type="protein sequence ID" value="MBC8588338.1"/>
    <property type="molecule type" value="Genomic_DNA"/>
</dbReference>
<keyword evidence="8" id="KW-1185">Reference proteome</keyword>
<protein>
    <submittedName>
        <fullName evidence="7">Flagellar biosynthetic protein FliO</fullName>
    </submittedName>
</protein>
<evidence type="ECO:0000256" key="4">
    <source>
        <dbReference type="ARBA" id="ARBA00022989"/>
    </source>
</evidence>
<dbReference type="InterPro" id="IPR022781">
    <property type="entry name" value="Flagellar_biosynth_FliO"/>
</dbReference>
<keyword evidence="7" id="KW-0282">Flagellum</keyword>
<evidence type="ECO:0000313" key="7">
    <source>
        <dbReference type="EMBL" id="MBC8588338.1"/>
    </source>
</evidence>
<gene>
    <name evidence="7" type="ORF">H8707_08800</name>
</gene>
<keyword evidence="3 6" id="KW-0812">Transmembrane</keyword>
<keyword evidence="5 6" id="KW-0472">Membrane</keyword>
<keyword evidence="4 6" id="KW-1133">Transmembrane helix</keyword>
<dbReference type="GO" id="GO:0044781">
    <property type="term" value="P:bacterial-type flagellum organization"/>
    <property type="evidence" value="ECO:0007669"/>
    <property type="project" value="InterPro"/>
</dbReference>
<feature type="transmembrane region" description="Helical" evidence="6">
    <location>
        <begin position="6"/>
        <end position="27"/>
    </location>
</feature>
<evidence type="ECO:0000256" key="2">
    <source>
        <dbReference type="ARBA" id="ARBA00022475"/>
    </source>
</evidence>
<comment type="caution">
    <text evidence="7">The sequence shown here is derived from an EMBL/GenBank/DDBJ whole genome shotgun (WGS) entry which is preliminary data.</text>
</comment>
<evidence type="ECO:0000313" key="8">
    <source>
        <dbReference type="Proteomes" id="UP000601171"/>
    </source>
</evidence>
<organism evidence="7 8">
    <name type="scientific">Paratissierella segnis</name>
    <dbReference type="NCBI Taxonomy" id="2763679"/>
    <lineage>
        <taxon>Bacteria</taxon>
        <taxon>Bacillati</taxon>
        <taxon>Bacillota</taxon>
        <taxon>Tissierellia</taxon>
        <taxon>Tissierellales</taxon>
        <taxon>Tissierellaceae</taxon>
        <taxon>Paratissierella</taxon>
    </lineage>
</organism>
<keyword evidence="7" id="KW-0966">Cell projection</keyword>